<proteinExistence type="predicted"/>
<dbReference type="Proteomes" id="UP001066276">
    <property type="component" value="Chromosome 3_2"/>
</dbReference>
<dbReference type="AlphaFoldDB" id="A0AAV7TQP1"/>
<gene>
    <name evidence="2" type="ORF">NDU88_003826</name>
</gene>
<evidence type="ECO:0000256" key="1">
    <source>
        <dbReference type="SAM" id="MobiDB-lite"/>
    </source>
</evidence>
<evidence type="ECO:0000313" key="2">
    <source>
        <dbReference type="EMBL" id="KAJ1178581.1"/>
    </source>
</evidence>
<comment type="caution">
    <text evidence="2">The sequence shown here is derived from an EMBL/GenBank/DDBJ whole genome shotgun (WGS) entry which is preliminary data.</text>
</comment>
<reference evidence="2" key="1">
    <citation type="journal article" date="2022" name="bioRxiv">
        <title>Sequencing and chromosome-scale assembly of the giantPleurodeles waltlgenome.</title>
        <authorList>
            <person name="Brown T."/>
            <person name="Elewa A."/>
            <person name="Iarovenko S."/>
            <person name="Subramanian E."/>
            <person name="Araus A.J."/>
            <person name="Petzold A."/>
            <person name="Susuki M."/>
            <person name="Suzuki K.-i.T."/>
            <person name="Hayashi T."/>
            <person name="Toyoda A."/>
            <person name="Oliveira C."/>
            <person name="Osipova E."/>
            <person name="Leigh N.D."/>
            <person name="Simon A."/>
            <person name="Yun M.H."/>
        </authorList>
    </citation>
    <scope>NUCLEOTIDE SEQUENCE</scope>
    <source>
        <strain evidence="2">20211129_DDA</strain>
        <tissue evidence="2">Liver</tissue>
    </source>
</reference>
<sequence>MRPGGISLLPILAGVRRRAAVRSRHTPPPWGAAWKSLCCTGGHRASGGNAPNLRASPVGLDADAELPGTLPDRVFLEIRTSAHSSHSPHKRGAGWIQKEPQDGQAKQGG</sequence>
<protein>
    <submittedName>
        <fullName evidence="2">Uncharacterized protein</fullName>
    </submittedName>
</protein>
<feature type="region of interest" description="Disordered" evidence="1">
    <location>
        <begin position="79"/>
        <end position="109"/>
    </location>
</feature>
<name>A0AAV7TQP1_PLEWA</name>
<dbReference type="EMBL" id="JANPWB010000006">
    <property type="protein sequence ID" value="KAJ1178581.1"/>
    <property type="molecule type" value="Genomic_DNA"/>
</dbReference>
<accession>A0AAV7TQP1</accession>
<organism evidence="2 3">
    <name type="scientific">Pleurodeles waltl</name>
    <name type="common">Iberian ribbed newt</name>
    <dbReference type="NCBI Taxonomy" id="8319"/>
    <lineage>
        <taxon>Eukaryota</taxon>
        <taxon>Metazoa</taxon>
        <taxon>Chordata</taxon>
        <taxon>Craniata</taxon>
        <taxon>Vertebrata</taxon>
        <taxon>Euteleostomi</taxon>
        <taxon>Amphibia</taxon>
        <taxon>Batrachia</taxon>
        <taxon>Caudata</taxon>
        <taxon>Salamandroidea</taxon>
        <taxon>Salamandridae</taxon>
        <taxon>Pleurodelinae</taxon>
        <taxon>Pleurodeles</taxon>
    </lineage>
</organism>
<evidence type="ECO:0000313" key="3">
    <source>
        <dbReference type="Proteomes" id="UP001066276"/>
    </source>
</evidence>
<keyword evidence="3" id="KW-1185">Reference proteome</keyword>